<comment type="caution">
    <text evidence="1">The sequence shown here is derived from an EMBL/GenBank/DDBJ whole genome shotgun (WGS) entry which is preliminary data.</text>
</comment>
<organism evidence="1 2">
    <name type="scientific">Parabacteroides merdae</name>
    <dbReference type="NCBI Taxonomy" id="46503"/>
    <lineage>
        <taxon>Bacteria</taxon>
        <taxon>Pseudomonadati</taxon>
        <taxon>Bacteroidota</taxon>
        <taxon>Bacteroidia</taxon>
        <taxon>Bacteroidales</taxon>
        <taxon>Tannerellaceae</taxon>
        <taxon>Parabacteroides</taxon>
    </lineage>
</organism>
<gene>
    <name evidence="1" type="ORF">GMD66_04660</name>
</gene>
<proteinExistence type="predicted"/>
<evidence type="ECO:0000313" key="1">
    <source>
        <dbReference type="EMBL" id="MTU28517.1"/>
    </source>
</evidence>
<dbReference type="EMBL" id="WNCR01000002">
    <property type="protein sequence ID" value="MTU28517.1"/>
    <property type="molecule type" value="Genomic_DNA"/>
</dbReference>
<dbReference type="AlphaFoldDB" id="A0A7K1HC76"/>
<dbReference type="RefSeq" id="WP_129942972.1">
    <property type="nucleotide sequence ID" value="NZ_RCYQ01000002.1"/>
</dbReference>
<protein>
    <submittedName>
        <fullName evidence="1">Uncharacterized protein</fullName>
    </submittedName>
</protein>
<reference evidence="1 2" key="1">
    <citation type="journal article" date="2019" name="Nat. Med.">
        <title>A library of human gut bacterial isolates paired with longitudinal multiomics data enables mechanistic microbiome research.</title>
        <authorList>
            <person name="Poyet M."/>
            <person name="Groussin M."/>
            <person name="Gibbons S.M."/>
            <person name="Avila-Pacheco J."/>
            <person name="Jiang X."/>
            <person name="Kearney S.M."/>
            <person name="Perrotta A.R."/>
            <person name="Berdy B."/>
            <person name="Zhao S."/>
            <person name="Lieberman T.D."/>
            <person name="Swanson P.K."/>
            <person name="Smith M."/>
            <person name="Roesemann S."/>
            <person name="Alexander J.E."/>
            <person name="Rich S.A."/>
            <person name="Livny J."/>
            <person name="Vlamakis H."/>
            <person name="Clish C."/>
            <person name="Bullock K."/>
            <person name="Deik A."/>
            <person name="Scott J."/>
            <person name="Pierce K.A."/>
            <person name="Xavier R.J."/>
            <person name="Alm E.J."/>
        </authorList>
    </citation>
    <scope>NUCLEOTIDE SEQUENCE [LARGE SCALE GENOMIC DNA]</scope>
    <source>
        <strain evidence="1 2">BIOML-A25</strain>
    </source>
</reference>
<name>A0A7K1HC76_9BACT</name>
<dbReference type="Proteomes" id="UP000437446">
    <property type="component" value="Unassembled WGS sequence"/>
</dbReference>
<sequence length="511" mass="59102">MIAIDKLWTKLEPMPENISSIKNDLCYGLAPNLPFFILDMDKAKKNITKKMELIDTAFQYSFVTADYGNGKSNLMKYLEYFFLCNKQYNIHVAYWRADVDKYDLILFLHYILQENFLDLIKSSLRNVIKTKSIQIESLARNYSGSYSVLEKYVITINTYIDNDEILDTLIALGTGKIYNKGSFDKLSLDKFTDYNRREVLVFFLNVLAASGHYIIFEIDELEKIQEKSKVRFNSLLTSYRELIDLSSDIKGHYIITAATEASGASSRMSLAAYNTAFERRISPHILQLGSITSISDVIELTKYLDELIQSNKSDETIKKIASFVQSKHFSNNNNVIQLICKKLQTDESVGWKEKMIELNLSTNFEETKKEIEENKGFMRINQKFFSNLENYVDILNFVNEDFEVKVQTYQTLLNHAIKNAQVFLFTGDVASNISRIKNVKSAYPNYELVIYRPESLDISFAILQEESIIVKEIVTYDPMELMTLLGMYYTYYTSKEGEIKELISLYTNGNL</sequence>
<accession>A0A7K1HC76</accession>
<evidence type="ECO:0000313" key="2">
    <source>
        <dbReference type="Proteomes" id="UP000437446"/>
    </source>
</evidence>